<dbReference type="EMBL" id="JAQQLI010000028">
    <property type="protein sequence ID" value="MDC7787514.1"/>
    <property type="molecule type" value="Genomic_DNA"/>
</dbReference>
<evidence type="ECO:0000313" key="11">
    <source>
        <dbReference type="EMBL" id="MDC7787514.1"/>
    </source>
</evidence>
<comment type="similarity">
    <text evidence="4">Belongs to the methyl-accepting chemotaxis (MCP) protein family.</text>
</comment>
<protein>
    <submittedName>
        <fullName evidence="11">Methyl-accepting chemotaxis protein</fullName>
    </submittedName>
</protein>
<keyword evidence="3 5" id="KW-0807">Transducer</keyword>
<evidence type="ECO:0000256" key="4">
    <source>
        <dbReference type="ARBA" id="ARBA00029447"/>
    </source>
</evidence>
<evidence type="ECO:0000256" key="3">
    <source>
        <dbReference type="ARBA" id="ARBA00023224"/>
    </source>
</evidence>
<dbReference type="PANTHER" id="PTHR32089">
    <property type="entry name" value="METHYL-ACCEPTING CHEMOTAXIS PROTEIN MCPB"/>
    <property type="match status" value="1"/>
</dbReference>
<keyword evidence="2" id="KW-0997">Cell inner membrane</keyword>
<dbReference type="InterPro" id="IPR003660">
    <property type="entry name" value="HAMP_dom"/>
</dbReference>
<keyword evidence="7" id="KW-0472">Membrane</keyword>
<evidence type="ECO:0000259" key="10">
    <source>
        <dbReference type="PROSITE" id="PS50885"/>
    </source>
</evidence>
<dbReference type="PROSITE" id="PS50111">
    <property type="entry name" value="CHEMOTAXIS_TRANSDUC_2"/>
    <property type="match status" value="1"/>
</dbReference>
<evidence type="ECO:0000256" key="5">
    <source>
        <dbReference type="PROSITE-ProRule" id="PRU00284"/>
    </source>
</evidence>
<evidence type="ECO:0000256" key="2">
    <source>
        <dbReference type="ARBA" id="ARBA00022519"/>
    </source>
</evidence>
<evidence type="ECO:0000256" key="1">
    <source>
        <dbReference type="ARBA" id="ARBA00004429"/>
    </source>
</evidence>
<sequence length="706" mass="73727">MTLVKIRPPRRIGTKLALSAAIGVLLVLGMIVNTGLNGRSTLQMTGAVDERQKAAQEAGRIGLHFERMQTYTRDARLARDEAAVDTALHALEKSSGDGFALLDQLGERTKDAAGSETLDKVKELYADYLTGAAELVENQRALVGLWSERRRLGVAWDEAVLRTLDLVAEQVSDTRAFEARLRTAAAGVDRLRIASFDFDALRDPGQSEVVAARAAEAADLLDRTRRASREAVLTEALGPLGETLAALRETTAQAVETIGQQDALLRDRLEPIVAQIDQLLSGVIDGANAAAARDMEATSQRIAEGTIINTAAGGFVVLVLIGSALFGALAIGRPIRRVGATLQALADGDRAVTIPYVTRRDEVGDNARAAQAFKDNLERLAAMETEQRAADERAARERQSAVHRIADEFEAAVGAIVDTVSAAATELEAASGSLTRTAETTQHLSVTVATASETASTNVQSVATATAEMTSSVNEISRQVQESTRIAGAAVSQAEKTDQRIAALSEAASRIGDVVELITAIAGQTNLLALNATIEAARAGEAGKGFAVVAQEVKALAAQTGKATGEIGAQIAAMQSATRDSVAAIKEIGGTIAHISEIAAAIAAAVEQQGAATAEVARNIQQASEGTAEVARTIGEVSRGAGATEAASEQVRNSATVLASEGGKLKDEVNRFLMNVRTGPLDRGEGDDPGRDGSERRAGRAAAQAA</sequence>
<comment type="caution">
    <text evidence="11">The sequence shown here is derived from an EMBL/GenBank/DDBJ whole genome shotgun (WGS) entry which is preliminary data.</text>
</comment>
<gene>
    <name evidence="11" type="ORF">PQJ73_17635</name>
</gene>
<dbReference type="RefSeq" id="WP_272778352.1">
    <property type="nucleotide sequence ID" value="NZ_JAQQLI010000028.1"/>
</dbReference>
<dbReference type="Pfam" id="PF00015">
    <property type="entry name" value="MCPsignal"/>
    <property type="match status" value="1"/>
</dbReference>
<evidence type="ECO:0000256" key="6">
    <source>
        <dbReference type="SAM" id="MobiDB-lite"/>
    </source>
</evidence>
<dbReference type="SUPFAM" id="SSF58104">
    <property type="entry name" value="Methyl-accepting chemotaxis protein (MCP) signaling domain"/>
    <property type="match status" value="1"/>
</dbReference>
<keyword evidence="12" id="KW-1185">Reference proteome</keyword>
<feature type="domain" description="Methyl-accepting transducer" evidence="8">
    <location>
        <begin position="416"/>
        <end position="645"/>
    </location>
</feature>
<evidence type="ECO:0000259" key="9">
    <source>
        <dbReference type="PROSITE" id="PS50192"/>
    </source>
</evidence>
<dbReference type="PANTHER" id="PTHR32089:SF112">
    <property type="entry name" value="LYSOZYME-LIKE PROTEIN-RELATED"/>
    <property type="match status" value="1"/>
</dbReference>
<dbReference type="Gene3D" id="1.10.287.950">
    <property type="entry name" value="Methyl-accepting chemotaxis protein"/>
    <property type="match status" value="1"/>
</dbReference>
<evidence type="ECO:0000313" key="12">
    <source>
        <dbReference type="Proteomes" id="UP001165652"/>
    </source>
</evidence>
<keyword evidence="2" id="KW-1003">Cell membrane</keyword>
<feature type="domain" description="HAMP" evidence="10">
    <location>
        <begin position="329"/>
        <end position="382"/>
    </location>
</feature>
<dbReference type="Gene3D" id="6.10.340.10">
    <property type="match status" value="1"/>
</dbReference>
<dbReference type="SMART" id="SM00283">
    <property type="entry name" value="MA"/>
    <property type="match status" value="1"/>
</dbReference>
<dbReference type="Proteomes" id="UP001165652">
    <property type="component" value="Unassembled WGS sequence"/>
</dbReference>
<comment type="subcellular location">
    <subcellularLocation>
        <location evidence="1">Cell inner membrane</location>
        <topology evidence="1">Multi-pass membrane protein</topology>
    </subcellularLocation>
</comment>
<name>A0ABT5JD13_RHOTP</name>
<dbReference type="PROSITE" id="PS50192">
    <property type="entry name" value="T_SNARE"/>
    <property type="match status" value="1"/>
</dbReference>
<feature type="transmembrane region" description="Helical" evidence="7">
    <location>
        <begin position="12"/>
        <end position="32"/>
    </location>
</feature>
<feature type="region of interest" description="Disordered" evidence="6">
    <location>
        <begin position="676"/>
        <end position="706"/>
    </location>
</feature>
<evidence type="ECO:0000259" key="8">
    <source>
        <dbReference type="PROSITE" id="PS50111"/>
    </source>
</evidence>
<dbReference type="InterPro" id="IPR000727">
    <property type="entry name" value="T_SNARE_dom"/>
</dbReference>
<feature type="domain" description="T-SNARE coiled-coil homology" evidence="9">
    <location>
        <begin position="575"/>
        <end position="637"/>
    </location>
</feature>
<organism evidence="11 12">
    <name type="scientific">Rhodoplanes tepidamans</name>
    <name type="common">Rhodoplanes cryptolactis</name>
    <dbReference type="NCBI Taxonomy" id="200616"/>
    <lineage>
        <taxon>Bacteria</taxon>
        <taxon>Pseudomonadati</taxon>
        <taxon>Pseudomonadota</taxon>
        <taxon>Alphaproteobacteria</taxon>
        <taxon>Hyphomicrobiales</taxon>
        <taxon>Nitrobacteraceae</taxon>
        <taxon>Rhodoplanes</taxon>
    </lineage>
</organism>
<evidence type="ECO:0000256" key="7">
    <source>
        <dbReference type="SAM" id="Phobius"/>
    </source>
</evidence>
<accession>A0ABT5JD13</accession>
<dbReference type="PROSITE" id="PS50885">
    <property type="entry name" value="HAMP"/>
    <property type="match status" value="1"/>
</dbReference>
<keyword evidence="7" id="KW-0812">Transmembrane</keyword>
<reference evidence="11" key="1">
    <citation type="journal article" date="2023" name="Microbiol Resour">
        <title>Genome Sequences of Rhodoplanes serenus and Two Thermotolerant Strains, Rhodoplanes tepidamans and 'Rhodoplanes cryptolactis,' Further Refine the Genus.</title>
        <authorList>
            <person name="Rayyan A.A."/>
            <person name="Kyndt J.A."/>
        </authorList>
    </citation>
    <scope>NUCLEOTIDE SEQUENCE</scope>
    <source>
        <strain evidence="11">DSM 9987</strain>
    </source>
</reference>
<reference evidence="11" key="2">
    <citation type="submission" date="2023-02" db="EMBL/GenBank/DDBJ databases">
        <authorList>
            <person name="Rayyan A."/>
            <person name="Meyer T."/>
            <person name="Kyndt J.A."/>
        </authorList>
    </citation>
    <scope>NUCLEOTIDE SEQUENCE</scope>
    <source>
        <strain evidence="11">DSM 9987</strain>
    </source>
</reference>
<proteinExistence type="inferred from homology"/>
<dbReference type="CDD" id="cd06225">
    <property type="entry name" value="HAMP"/>
    <property type="match status" value="1"/>
</dbReference>
<feature type="compositionally biased region" description="Basic and acidic residues" evidence="6">
    <location>
        <begin position="680"/>
        <end position="698"/>
    </location>
</feature>
<dbReference type="SMART" id="SM00304">
    <property type="entry name" value="HAMP"/>
    <property type="match status" value="1"/>
</dbReference>
<dbReference type="InterPro" id="IPR004089">
    <property type="entry name" value="MCPsignal_dom"/>
</dbReference>
<keyword evidence="7" id="KW-1133">Transmembrane helix</keyword>